<evidence type="ECO:0000313" key="1">
    <source>
        <dbReference type="EMBL" id="CAB1428990.1"/>
    </source>
</evidence>
<keyword evidence="2" id="KW-1185">Reference proteome</keyword>
<sequence length="134" mass="14970">MNYGRRGGRSLPPPGFWRKCHAESVAMQMATLECCEGREIKGGTGRDEAEQRVKNLTSWRRPCSRRVEEEAELQGGVAIAEHDVTTGADWLQTGKPPPTVNCWWMSLVGAGNFLWSYTVHTGLEHLVSKQELCP</sequence>
<reference evidence="1" key="1">
    <citation type="submission" date="2020-03" db="EMBL/GenBank/DDBJ databases">
        <authorList>
            <person name="Weist P."/>
        </authorList>
    </citation>
    <scope>NUCLEOTIDE SEQUENCE</scope>
</reference>
<organism evidence="1 2">
    <name type="scientific">Pleuronectes platessa</name>
    <name type="common">European plaice</name>
    <dbReference type="NCBI Taxonomy" id="8262"/>
    <lineage>
        <taxon>Eukaryota</taxon>
        <taxon>Metazoa</taxon>
        <taxon>Chordata</taxon>
        <taxon>Craniata</taxon>
        <taxon>Vertebrata</taxon>
        <taxon>Euteleostomi</taxon>
        <taxon>Actinopterygii</taxon>
        <taxon>Neopterygii</taxon>
        <taxon>Teleostei</taxon>
        <taxon>Neoteleostei</taxon>
        <taxon>Acanthomorphata</taxon>
        <taxon>Carangaria</taxon>
        <taxon>Pleuronectiformes</taxon>
        <taxon>Pleuronectoidei</taxon>
        <taxon>Pleuronectidae</taxon>
        <taxon>Pleuronectes</taxon>
    </lineage>
</organism>
<evidence type="ECO:0000313" key="2">
    <source>
        <dbReference type="Proteomes" id="UP001153269"/>
    </source>
</evidence>
<dbReference type="Proteomes" id="UP001153269">
    <property type="component" value="Unassembled WGS sequence"/>
</dbReference>
<dbReference type="AlphaFoldDB" id="A0A9N7UCP9"/>
<name>A0A9N7UCP9_PLEPL</name>
<protein>
    <submittedName>
        <fullName evidence="1">Uncharacterized protein</fullName>
    </submittedName>
</protein>
<accession>A0A9N7UCP9</accession>
<dbReference type="EMBL" id="CADEAL010001108">
    <property type="protein sequence ID" value="CAB1428990.1"/>
    <property type="molecule type" value="Genomic_DNA"/>
</dbReference>
<proteinExistence type="predicted"/>
<comment type="caution">
    <text evidence="1">The sequence shown here is derived from an EMBL/GenBank/DDBJ whole genome shotgun (WGS) entry which is preliminary data.</text>
</comment>
<gene>
    <name evidence="1" type="ORF">PLEPLA_LOCUS16965</name>
</gene>